<evidence type="ECO:0000313" key="2">
    <source>
        <dbReference type="EMBL" id="KGM92378.1"/>
    </source>
</evidence>
<dbReference type="Proteomes" id="UP000001628">
    <property type="component" value="Unassembled WGS sequence"/>
</dbReference>
<protein>
    <submittedName>
        <fullName evidence="2">Uncharacterized protein</fullName>
    </submittedName>
</protein>
<dbReference type="EMBL" id="KN275959">
    <property type="protein sequence ID" value="KGM92378.1"/>
    <property type="molecule type" value="Genomic_DNA"/>
</dbReference>
<evidence type="ECO:0000313" key="3">
    <source>
        <dbReference type="Proteomes" id="UP000001628"/>
    </source>
</evidence>
<dbReference type="HOGENOM" id="CLU_1571141_0_0_1"/>
<evidence type="ECO:0000256" key="1">
    <source>
        <dbReference type="SAM" id="MobiDB-lite"/>
    </source>
</evidence>
<dbReference type="InParanoid" id="A0A0A0HVI8"/>
<accession>A0A0A0HVI8</accession>
<organism evidence="2 3">
    <name type="scientific">Paracoccidioides brasiliensis (strain Pb18)</name>
    <dbReference type="NCBI Taxonomy" id="502780"/>
    <lineage>
        <taxon>Eukaryota</taxon>
        <taxon>Fungi</taxon>
        <taxon>Dikarya</taxon>
        <taxon>Ascomycota</taxon>
        <taxon>Pezizomycotina</taxon>
        <taxon>Eurotiomycetes</taxon>
        <taxon>Eurotiomycetidae</taxon>
        <taxon>Onygenales</taxon>
        <taxon>Ajellomycetaceae</taxon>
        <taxon>Paracoccidioides</taxon>
    </lineage>
</organism>
<name>A0A0A0HVI8_PARBD</name>
<dbReference type="KEGG" id="pbn:PADG_11577"/>
<keyword evidence="3" id="KW-1185">Reference proteome</keyword>
<gene>
    <name evidence="2" type="ORF">PADG_11577</name>
</gene>
<sequence length="170" mass="19278">MEKREVPSPPHTESAVLQSRVVGWRWREGINSVAASLEGRRDSPRKYGARAGCHVNRQQVEIGEPGRRTFLAVLERSEEWDTPMRPSNKIPLSSDQPSSQLFRHILDGTFQRFVRGPETSNFCRMSDWRADHVMLRSVEGASNLEPNLELSQAAAEGQGPEQPVRERCDK</sequence>
<dbReference type="GeneID" id="22587474"/>
<dbReference type="VEuPathDB" id="FungiDB:PADG_11577"/>
<dbReference type="AlphaFoldDB" id="A0A0A0HVI8"/>
<dbReference type="RefSeq" id="XP_010759034.1">
    <property type="nucleotide sequence ID" value="XM_010760732.1"/>
</dbReference>
<proteinExistence type="predicted"/>
<reference evidence="2 3" key="1">
    <citation type="journal article" date="2011" name="PLoS Genet.">
        <title>Comparative genomic analysis of human fungal pathogens causing paracoccidioidomycosis.</title>
        <authorList>
            <person name="Desjardins C.A."/>
            <person name="Champion M.D."/>
            <person name="Holder J.W."/>
            <person name="Muszewska A."/>
            <person name="Goldberg J."/>
            <person name="Bailao A.M."/>
            <person name="Brigido M.M."/>
            <person name="Ferreira M.E."/>
            <person name="Garcia A.M."/>
            <person name="Grynberg M."/>
            <person name="Gujja S."/>
            <person name="Heiman D.I."/>
            <person name="Henn M.R."/>
            <person name="Kodira C.D."/>
            <person name="Leon-Narvaez H."/>
            <person name="Longo L.V."/>
            <person name="Ma L.J."/>
            <person name="Malavazi I."/>
            <person name="Matsuo A.L."/>
            <person name="Morais F.V."/>
            <person name="Pereira M."/>
            <person name="Rodriguez-Brito S."/>
            <person name="Sakthikumar S."/>
            <person name="Salem-Izacc S.M."/>
            <person name="Sykes S.M."/>
            <person name="Teixeira M.M."/>
            <person name="Vallejo M.C."/>
            <person name="Walter M.E."/>
            <person name="Yandava C."/>
            <person name="Young S."/>
            <person name="Zeng Q."/>
            <person name="Zucker J."/>
            <person name="Felipe M.S."/>
            <person name="Goldman G.H."/>
            <person name="Haas B.J."/>
            <person name="McEwen J.G."/>
            <person name="Nino-Vega G."/>
            <person name="Puccia R."/>
            <person name="San-Blas G."/>
            <person name="Soares C.M."/>
            <person name="Birren B.W."/>
            <person name="Cuomo C.A."/>
        </authorList>
    </citation>
    <scope>NUCLEOTIDE SEQUENCE [LARGE SCALE GENOMIC DNA]</scope>
    <source>
        <strain evidence="2 3">Pb18</strain>
    </source>
</reference>
<feature type="region of interest" description="Disordered" evidence="1">
    <location>
        <begin position="149"/>
        <end position="170"/>
    </location>
</feature>